<comment type="similarity">
    <text evidence="1">Belongs to the ABC transporter superfamily.</text>
</comment>
<evidence type="ECO:0000313" key="7">
    <source>
        <dbReference type="EMBL" id="MEK9502309.1"/>
    </source>
</evidence>
<dbReference type="SUPFAM" id="SSF52540">
    <property type="entry name" value="P-loop containing nucleoside triphosphate hydrolases"/>
    <property type="match status" value="1"/>
</dbReference>
<dbReference type="InterPro" id="IPR003439">
    <property type="entry name" value="ABC_transporter-like_ATP-bd"/>
</dbReference>
<evidence type="ECO:0000256" key="1">
    <source>
        <dbReference type="ARBA" id="ARBA00005417"/>
    </source>
</evidence>
<keyword evidence="5 7" id="KW-0067">ATP-binding</keyword>
<dbReference type="PANTHER" id="PTHR43335:SF11">
    <property type="entry name" value="ABC TRANSPORTER RELATED"/>
    <property type="match status" value="1"/>
</dbReference>
<dbReference type="EMBL" id="JBBHLI010000010">
    <property type="protein sequence ID" value="MEK9502309.1"/>
    <property type="molecule type" value="Genomic_DNA"/>
</dbReference>
<dbReference type="PROSITE" id="PS50893">
    <property type="entry name" value="ABC_TRANSPORTER_2"/>
    <property type="match status" value="1"/>
</dbReference>
<organism evidence="7 8">
    <name type="scientific">Gaopeijia maritima</name>
    <dbReference type="NCBI Taxonomy" id="3119007"/>
    <lineage>
        <taxon>Bacteria</taxon>
        <taxon>Pseudomonadati</taxon>
        <taxon>Gemmatimonadota</taxon>
        <taxon>Longimicrobiia</taxon>
        <taxon>Gaopeijiales</taxon>
        <taxon>Gaopeijiaceae</taxon>
        <taxon>Gaopeijia</taxon>
    </lineage>
</organism>
<dbReference type="Pfam" id="PF00005">
    <property type="entry name" value="ABC_tran"/>
    <property type="match status" value="1"/>
</dbReference>
<keyword evidence="2" id="KW-0813">Transport</keyword>
<keyword evidence="3" id="KW-0547">Nucleotide-binding</keyword>
<keyword evidence="8" id="KW-1185">Reference proteome</keyword>
<reference evidence="7 8" key="1">
    <citation type="submission" date="2024-02" db="EMBL/GenBank/DDBJ databases">
        <title>A novel Gemmatimonadota bacterium.</title>
        <authorList>
            <person name="Du Z.-J."/>
            <person name="Ye Y.-Q."/>
        </authorList>
    </citation>
    <scope>NUCLEOTIDE SEQUENCE [LARGE SCALE GENOMIC DNA]</scope>
    <source>
        <strain evidence="7 8">DH-20</strain>
    </source>
</reference>
<sequence>MRAGGPRLEAEGLVRSFGAATAVDGVDFRLEPGQVLTLFGPNGAGKTTLLRLLSGSLRADGGTLRLDGAPLDTRSPEWQARVGVLSHRGFLYAHLTARENLRFYADLYGIADPGPRIEARLAAVGLADRADDRVREFSRGMAQRLALARTLLHDPDVVLLDEPWTGLDAHAAAVLRETLEALRDGHRTVVLVTHNLTEGLELADRVAIQVGGRWAVDLPASEVDPQAFPAFYRQVVEGGSP</sequence>
<dbReference type="InterPro" id="IPR005895">
    <property type="entry name" value="ABC_transptr_haem_export_CcmA"/>
</dbReference>
<dbReference type="Gene3D" id="3.40.50.300">
    <property type="entry name" value="P-loop containing nucleotide triphosphate hydrolases"/>
    <property type="match status" value="1"/>
</dbReference>
<proteinExistence type="inferred from homology"/>
<dbReference type="NCBIfam" id="TIGR01189">
    <property type="entry name" value="ccmA"/>
    <property type="match status" value="1"/>
</dbReference>
<dbReference type="GO" id="GO:0005524">
    <property type="term" value="F:ATP binding"/>
    <property type="evidence" value="ECO:0007669"/>
    <property type="project" value="UniProtKB-KW"/>
</dbReference>
<dbReference type="InterPro" id="IPR027417">
    <property type="entry name" value="P-loop_NTPase"/>
</dbReference>
<evidence type="ECO:0000256" key="3">
    <source>
        <dbReference type="ARBA" id="ARBA00022741"/>
    </source>
</evidence>
<comment type="caution">
    <text evidence="7">The sequence shown here is derived from an EMBL/GenBank/DDBJ whole genome shotgun (WGS) entry which is preliminary data.</text>
</comment>
<dbReference type="SMART" id="SM00382">
    <property type="entry name" value="AAA"/>
    <property type="match status" value="1"/>
</dbReference>
<evidence type="ECO:0000259" key="6">
    <source>
        <dbReference type="PROSITE" id="PS50893"/>
    </source>
</evidence>
<feature type="domain" description="ABC transporter" evidence="6">
    <location>
        <begin position="8"/>
        <end position="236"/>
    </location>
</feature>
<gene>
    <name evidence="7" type="primary">ccmA</name>
    <name evidence="7" type="ORF">WI372_15050</name>
</gene>
<dbReference type="Proteomes" id="UP001484239">
    <property type="component" value="Unassembled WGS sequence"/>
</dbReference>
<dbReference type="PANTHER" id="PTHR43335">
    <property type="entry name" value="ABC TRANSPORTER, ATP-BINDING PROTEIN"/>
    <property type="match status" value="1"/>
</dbReference>
<keyword evidence="4" id="KW-0201">Cytochrome c-type biogenesis</keyword>
<protein>
    <submittedName>
        <fullName evidence="7">Heme ABC exporter ATP-binding protein CcmA</fullName>
    </submittedName>
</protein>
<name>A0ABU9EDW6_9BACT</name>
<dbReference type="RefSeq" id="WP_405274370.1">
    <property type="nucleotide sequence ID" value="NZ_CP144380.1"/>
</dbReference>
<evidence type="ECO:0000256" key="5">
    <source>
        <dbReference type="ARBA" id="ARBA00022840"/>
    </source>
</evidence>
<evidence type="ECO:0000256" key="4">
    <source>
        <dbReference type="ARBA" id="ARBA00022748"/>
    </source>
</evidence>
<dbReference type="InterPro" id="IPR003593">
    <property type="entry name" value="AAA+_ATPase"/>
</dbReference>
<dbReference type="CDD" id="cd03230">
    <property type="entry name" value="ABC_DR_subfamily_A"/>
    <property type="match status" value="1"/>
</dbReference>
<accession>A0ABU9EDW6</accession>
<evidence type="ECO:0000256" key="2">
    <source>
        <dbReference type="ARBA" id="ARBA00022448"/>
    </source>
</evidence>
<evidence type="ECO:0000313" key="8">
    <source>
        <dbReference type="Proteomes" id="UP001484239"/>
    </source>
</evidence>